<name>A0A1I7XEA6_HETBA</name>
<feature type="signal peptide" evidence="1">
    <location>
        <begin position="1"/>
        <end position="17"/>
    </location>
</feature>
<evidence type="ECO:0000313" key="3">
    <source>
        <dbReference type="WBParaSite" id="Hba_15672"/>
    </source>
</evidence>
<evidence type="ECO:0000256" key="1">
    <source>
        <dbReference type="SAM" id="SignalP"/>
    </source>
</evidence>
<dbReference type="Proteomes" id="UP000095283">
    <property type="component" value="Unplaced"/>
</dbReference>
<sequence>MRLLLTTILFIVPNAESCMPGYEAERDKLREYLGIEWVPEGLNKNVVSFYVCIMYNQCLAYQSAELLLNPSKN</sequence>
<organism evidence="2 3">
    <name type="scientific">Heterorhabditis bacteriophora</name>
    <name type="common">Entomopathogenic nematode worm</name>
    <dbReference type="NCBI Taxonomy" id="37862"/>
    <lineage>
        <taxon>Eukaryota</taxon>
        <taxon>Metazoa</taxon>
        <taxon>Ecdysozoa</taxon>
        <taxon>Nematoda</taxon>
        <taxon>Chromadorea</taxon>
        <taxon>Rhabditida</taxon>
        <taxon>Rhabditina</taxon>
        <taxon>Rhabditomorpha</taxon>
        <taxon>Strongyloidea</taxon>
        <taxon>Heterorhabditidae</taxon>
        <taxon>Heterorhabditis</taxon>
    </lineage>
</organism>
<keyword evidence="1" id="KW-0732">Signal</keyword>
<feature type="chain" id="PRO_5009311109" evidence="1">
    <location>
        <begin position="18"/>
        <end position="73"/>
    </location>
</feature>
<proteinExistence type="predicted"/>
<reference evidence="3" key="1">
    <citation type="submission" date="2016-11" db="UniProtKB">
        <authorList>
            <consortium name="WormBaseParasite"/>
        </authorList>
    </citation>
    <scope>IDENTIFICATION</scope>
</reference>
<evidence type="ECO:0000313" key="2">
    <source>
        <dbReference type="Proteomes" id="UP000095283"/>
    </source>
</evidence>
<dbReference type="AlphaFoldDB" id="A0A1I7XEA6"/>
<keyword evidence="2" id="KW-1185">Reference proteome</keyword>
<accession>A0A1I7XEA6</accession>
<dbReference type="WBParaSite" id="Hba_15672">
    <property type="protein sequence ID" value="Hba_15672"/>
    <property type="gene ID" value="Hba_15672"/>
</dbReference>
<protein>
    <submittedName>
        <fullName evidence="3">Secreted protein</fullName>
    </submittedName>
</protein>